<evidence type="ECO:0000256" key="2">
    <source>
        <dbReference type="PROSITE-ProRule" id="PRU00335"/>
    </source>
</evidence>
<dbReference type="InterPro" id="IPR041669">
    <property type="entry name" value="TetR_C_15"/>
</dbReference>
<feature type="domain" description="HTH tetR-type" evidence="3">
    <location>
        <begin position="13"/>
        <end position="73"/>
    </location>
</feature>
<comment type="caution">
    <text evidence="4">The sequence shown here is derived from an EMBL/GenBank/DDBJ whole genome shotgun (WGS) entry which is preliminary data.</text>
</comment>
<dbReference type="RefSeq" id="WP_386739020.1">
    <property type="nucleotide sequence ID" value="NZ_JBHSMG010000001.1"/>
</dbReference>
<dbReference type="SUPFAM" id="SSF46689">
    <property type="entry name" value="Homeodomain-like"/>
    <property type="match status" value="1"/>
</dbReference>
<feature type="DNA-binding region" description="H-T-H motif" evidence="2">
    <location>
        <begin position="36"/>
        <end position="55"/>
    </location>
</feature>
<name>A0ABW0NN80_9MICO</name>
<evidence type="ECO:0000313" key="4">
    <source>
        <dbReference type="EMBL" id="MFC5501431.1"/>
    </source>
</evidence>
<organism evidence="4 5">
    <name type="scientific">Lysinimonas soli</name>
    <dbReference type="NCBI Taxonomy" id="1074233"/>
    <lineage>
        <taxon>Bacteria</taxon>
        <taxon>Bacillati</taxon>
        <taxon>Actinomycetota</taxon>
        <taxon>Actinomycetes</taxon>
        <taxon>Micrococcales</taxon>
        <taxon>Microbacteriaceae</taxon>
        <taxon>Lysinimonas</taxon>
    </lineage>
</organism>
<proteinExistence type="predicted"/>
<sequence length="213" mass="22921">MPTVRVPQQERSRALVARVLQAAGELFAAEGYEQTTTNGIAAAAGVSVGSLYQFFGDKHAILDALQAEWGERLAGALRASLDAGHDRPAHEIVDDVLAVQSRLDREQPGLLAVLLTTHARSRQIMSTRDAVQQGLEQLLARRLPGMPRPQRRTAAAMLIHLSLGLYMVPRSIDPDRSASVPEVRRALVSYLQALDEPSTAAPNAQTAPPVPAA</sequence>
<dbReference type="PANTHER" id="PTHR30055:SF226">
    <property type="entry name" value="HTH-TYPE TRANSCRIPTIONAL REGULATOR PKSA"/>
    <property type="match status" value="1"/>
</dbReference>
<keyword evidence="1 2" id="KW-0238">DNA-binding</keyword>
<dbReference type="Proteomes" id="UP001596039">
    <property type="component" value="Unassembled WGS sequence"/>
</dbReference>
<reference evidence="5" key="1">
    <citation type="journal article" date="2019" name="Int. J. Syst. Evol. Microbiol.">
        <title>The Global Catalogue of Microorganisms (GCM) 10K type strain sequencing project: providing services to taxonomists for standard genome sequencing and annotation.</title>
        <authorList>
            <consortium name="The Broad Institute Genomics Platform"/>
            <consortium name="The Broad Institute Genome Sequencing Center for Infectious Disease"/>
            <person name="Wu L."/>
            <person name="Ma J."/>
        </authorList>
    </citation>
    <scope>NUCLEOTIDE SEQUENCE [LARGE SCALE GENOMIC DNA]</scope>
    <source>
        <strain evidence="5">CGMCC 4.6997</strain>
    </source>
</reference>
<dbReference type="InterPro" id="IPR050109">
    <property type="entry name" value="HTH-type_TetR-like_transc_reg"/>
</dbReference>
<evidence type="ECO:0000259" key="3">
    <source>
        <dbReference type="PROSITE" id="PS50977"/>
    </source>
</evidence>
<dbReference type="EMBL" id="JBHSMG010000001">
    <property type="protein sequence ID" value="MFC5501431.1"/>
    <property type="molecule type" value="Genomic_DNA"/>
</dbReference>
<keyword evidence="5" id="KW-1185">Reference proteome</keyword>
<dbReference type="Pfam" id="PF00440">
    <property type="entry name" value="TetR_N"/>
    <property type="match status" value="1"/>
</dbReference>
<evidence type="ECO:0000256" key="1">
    <source>
        <dbReference type="ARBA" id="ARBA00023125"/>
    </source>
</evidence>
<dbReference type="InterPro" id="IPR001647">
    <property type="entry name" value="HTH_TetR"/>
</dbReference>
<dbReference type="PROSITE" id="PS50977">
    <property type="entry name" value="HTH_TETR_2"/>
    <property type="match status" value="1"/>
</dbReference>
<gene>
    <name evidence="4" type="ORF">ACFPJ4_04155</name>
</gene>
<protein>
    <submittedName>
        <fullName evidence="4">TetR/AcrR family transcriptional regulator</fullName>
    </submittedName>
</protein>
<dbReference type="PRINTS" id="PR00455">
    <property type="entry name" value="HTHTETR"/>
</dbReference>
<dbReference type="PANTHER" id="PTHR30055">
    <property type="entry name" value="HTH-TYPE TRANSCRIPTIONAL REGULATOR RUTR"/>
    <property type="match status" value="1"/>
</dbReference>
<dbReference type="Gene3D" id="1.10.357.10">
    <property type="entry name" value="Tetracycline Repressor, domain 2"/>
    <property type="match status" value="1"/>
</dbReference>
<accession>A0ABW0NN80</accession>
<evidence type="ECO:0000313" key="5">
    <source>
        <dbReference type="Proteomes" id="UP001596039"/>
    </source>
</evidence>
<dbReference type="PROSITE" id="PS01081">
    <property type="entry name" value="HTH_TETR_1"/>
    <property type="match status" value="1"/>
</dbReference>
<dbReference type="InterPro" id="IPR009057">
    <property type="entry name" value="Homeodomain-like_sf"/>
</dbReference>
<dbReference type="Pfam" id="PF17918">
    <property type="entry name" value="TetR_C_15"/>
    <property type="match status" value="1"/>
</dbReference>
<dbReference type="InterPro" id="IPR023772">
    <property type="entry name" value="DNA-bd_HTH_TetR-type_CS"/>
</dbReference>